<comment type="caution">
    <text evidence="1">The sequence shown here is derived from an EMBL/GenBank/DDBJ whole genome shotgun (WGS) entry which is preliminary data.</text>
</comment>
<sequence>MAILTMILGESGTGKTTSLRNLNPENTALIQIVRKPLPFKPKGWQVRAENTGSGWERVSDSGNIYVTDAAEVICANLPKIKKDIIVIDDFQYLMANEFMRGVTTEAKGNEQFMKFNRIAKNAWDVITTAANLSPGKRVYILSHTQTDDFGKTKVKTVGKLLDEKITLEGLFSIVLRTEAANGNYSFRTQNNGMDTVKSPMGMFESPNIPNDLQAVDTAICGYYGTNQP</sequence>
<keyword evidence="2" id="KW-1185">Reference proteome</keyword>
<dbReference type="SUPFAM" id="SSF52540">
    <property type="entry name" value="P-loop containing nucleoside triphosphate hydrolases"/>
    <property type="match status" value="1"/>
</dbReference>
<dbReference type="GO" id="GO:0005524">
    <property type="term" value="F:ATP binding"/>
    <property type="evidence" value="ECO:0007669"/>
    <property type="project" value="UniProtKB-KW"/>
</dbReference>
<evidence type="ECO:0000313" key="1">
    <source>
        <dbReference type="EMBL" id="RPD89370.1"/>
    </source>
</evidence>
<dbReference type="InterPro" id="IPR027417">
    <property type="entry name" value="P-loop_NTPase"/>
</dbReference>
<dbReference type="OrthoDB" id="8606643at2"/>
<protein>
    <submittedName>
        <fullName evidence="1">ATP-binding protein</fullName>
    </submittedName>
</protein>
<dbReference type="EMBL" id="RPFL01000007">
    <property type="protein sequence ID" value="RPD89370.1"/>
    <property type="molecule type" value="Genomic_DNA"/>
</dbReference>
<keyword evidence="1" id="KW-0067">ATP-binding</keyword>
<reference evidence="1 2" key="1">
    <citation type="submission" date="2018-11" db="EMBL/GenBank/DDBJ databases">
        <title>Neisseria weixii sp. nov. isolated from the rectal contents of plateau pika (Ochotona cruzoniae).</title>
        <authorList>
            <person name="Zhang G."/>
        </authorList>
    </citation>
    <scope>NUCLEOTIDE SEQUENCE [LARGE SCALE GENOMIC DNA]</scope>
    <source>
        <strain evidence="1 2">10009</strain>
    </source>
</reference>
<dbReference type="AlphaFoldDB" id="A0A3N4NBA6"/>
<dbReference type="RefSeq" id="WP_123805042.1">
    <property type="nucleotide sequence ID" value="NZ_RPFL01000007.1"/>
</dbReference>
<gene>
    <name evidence="1" type="ORF">EGK74_03885</name>
</gene>
<organism evidence="1 2">
    <name type="scientific">Neisseria weixii</name>
    <dbReference type="NCBI Taxonomy" id="1853276"/>
    <lineage>
        <taxon>Bacteria</taxon>
        <taxon>Pseudomonadati</taxon>
        <taxon>Pseudomonadota</taxon>
        <taxon>Betaproteobacteria</taxon>
        <taxon>Neisseriales</taxon>
        <taxon>Neisseriaceae</taxon>
        <taxon>Neisseria</taxon>
    </lineage>
</organism>
<dbReference type="Proteomes" id="UP000272412">
    <property type="component" value="Unassembled WGS sequence"/>
</dbReference>
<proteinExistence type="predicted"/>
<name>A0A3N4NBA6_9NEIS</name>
<accession>A0A3N4NBA6</accession>
<evidence type="ECO:0000313" key="2">
    <source>
        <dbReference type="Proteomes" id="UP000272412"/>
    </source>
</evidence>
<keyword evidence="1" id="KW-0547">Nucleotide-binding</keyword>